<protein>
    <submittedName>
        <fullName evidence="2">Class I SAM-dependent methyltransferase</fullName>
        <ecNumber evidence="2">2.1.-.-</ecNumber>
    </submittedName>
</protein>
<dbReference type="GO" id="GO:0008168">
    <property type="term" value="F:methyltransferase activity"/>
    <property type="evidence" value="ECO:0007669"/>
    <property type="project" value="UniProtKB-KW"/>
</dbReference>
<sequence>MPSFLGDEASNYDQRIQRLVPGYDLLQQLTQAQCQAALSEDAYVLVVGAGTGTEILALAKAKPKMRFVAQDISADMLSLAKKSFEQAGISDRVQCHCGSVAEIEGNFDAALCLLVLHFVADNGDKADLLSAVRQRLKPSAWLWLADLMKPQTPFELDAQFLVCQQLGLTEVGVQRMRHNFEYEFYPLDRIRLAELLDQTGFGTAQCYFKALGFTGYAIRCL</sequence>
<dbReference type="EMBL" id="JBCGCU010000019">
    <property type="protein sequence ID" value="MEM0516469.1"/>
    <property type="molecule type" value="Genomic_DNA"/>
</dbReference>
<gene>
    <name evidence="2" type="ORF">WCN91_13765</name>
</gene>
<accession>A0ABU9N1M8</accession>
<keyword evidence="2" id="KW-0808">Transferase</keyword>
<dbReference type="Gene3D" id="3.40.50.150">
    <property type="entry name" value="Vaccinia Virus protein VP39"/>
    <property type="match status" value="1"/>
</dbReference>
<dbReference type="GO" id="GO:0032259">
    <property type="term" value="P:methylation"/>
    <property type="evidence" value="ECO:0007669"/>
    <property type="project" value="UniProtKB-KW"/>
</dbReference>
<keyword evidence="3" id="KW-1185">Reference proteome</keyword>
<dbReference type="Proteomes" id="UP001447008">
    <property type="component" value="Unassembled WGS sequence"/>
</dbReference>
<feature type="domain" description="Methyltransferase" evidence="1">
    <location>
        <begin position="44"/>
        <end position="138"/>
    </location>
</feature>
<dbReference type="EC" id="2.1.-.-" evidence="2"/>
<dbReference type="InterPro" id="IPR029063">
    <property type="entry name" value="SAM-dependent_MTases_sf"/>
</dbReference>
<dbReference type="InterPro" id="IPR041698">
    <property type="entry name" value="Methyltransf_25"/>
</dbReference>
<organism evidence="2 3">
    <name type="scientific">Pseudoalteromonas qingdaonensis</name>
    <dbReference type="NCBI Taxonomy" id="3131913"/>
    <lineage>
        <taxon>Bacteria</taxon>
        <taxon>Pseudomonadati</taxon>
        <taxon>Pseudomonadota</taxon>
        <taxon>Gammaproteobacteria</taxon>
        <taxon>Alteromonadales</taxon>
        <taxon>Pseudoalteromonadaceae</taxon>
        <taxon>Pseudoalteromonas</taxon>
    </lineage>
</organism>
<name>A0ABU9N1M8_9GAMM</name>
<evidence type="ECO:0000259" key="1">
    <source>
        <dbReference type="Pfam" id="PF13649"/>
    </source>
</evidence>
<dbReference type="CDD" id="cd02440">
    <property type="entry name" value="AdoMet_MTases"/>
    <property type="match status" value="1"/>
</dbReference>
<dbReference type="RefSeq" id="WP_342679956.1">
    <property type="nucleotide sequence ID" value="NZ_JBCGCU010000019.1"/>
</dbReference>
<comment type="caution">
    <text evidence="2">The sequence shown here is derived from an EMBL/GenBank/DDBJ whole genome shotgun (WGS) entry which is preliminary data.</text>
</comment>
<dbReference type="Pfam" id="PF13649">
    <property type="entry name" value="Methyltransf_25"/>
    <property type="match status" value="1"/>
</dbReference>
<proteinExistence type="predicted"/>
<evidence type="ECO:0000313" key="2">
    <source>
        <dbReference type="EMBL" id="MEM0516469.1"/>
    </source>
</evidence>
<evidence type="ECO:0000313" key="3">
    <source>
        <dbReference type="Proteomes" id="UP001447008"/>
    </source>
</evidence>
<reference evidence="2 3" key="1">
    <citation type="submission" date="2024-03" db="EMBL/GenBank/DDBJ databases">
        <title>Pseudoalteromonas qingdaonensis sp. nov., isolated from the intestines of marine benthic organisms.</title>
        <authorList>
            <person name="Lin X."/>
            <person name="Fang S."/>
            <person name="Hu X."/>
        </authorList>
    </citation>
    <scope>NUCLEOTIDE SEQUENCE [LARGE SCALE GENOMIC DNA]</scope>
    <source>
        <strain evidence="2 3">YIC-827</strain>
    </source>
</reference>
<dbReference type="SUPFAM" id="SSF53335">
    <property type="entry name" value="S-adenosyl-L-methionine-dependent methyltransferases"/>
    <property type="match status" value="1"/>
</dbReference>
<keyword evidence="2" id="KW-0489">Methyltransferase</keyword>